<keyword evidence="6" id="KW-1185">Reference proteome</keyword>
<comment type="caution">
    <text evidence="5">The sequence shown here is derived from an EMBL/GenBank/DDBJ whole genome shotgun (WGS) entry which is preliminary data.</text>
</comment>
<feature type="non-terminal residue" evidence="5">
    <location>
        <position position="1"/>
    </location>
</feature>
<dbReference type="PANTHER" id="PTHR43248:SF25">
    <property type="entry name" value="AB HYDROLASE-1 DOMAIN-CONTAINING PROTEIN-RELATED"/>
    <property type="match status" value="1"/>
</dbReference>
<dbReference type="Proteomes" id="UP000814176">
    <property type="component" value="Unassembled WGS sequence"/>
</dbReference>
<evidence type="ECO:0000256" key="2">
    <source>
        <dbReference type="ARBA" id="ARBA00022801"/>
    </source>
</evidence>
<dbReference type="PANTHER" id="PTHR43248">
    <property type="entry name" value="2-SUCCINYL-6-HYDROXY-2,4-CYCLOHEXADIENE-1-CARBOXYLATE SYNTHASE"/>
    <property type="match status" value="1"/>
</dbReference>
<accession>A0ABQ8K6L5</accession>
<protein>
    <submittedName>
        <fullName evidence="5">Alpha/beta-hydrolase</fullName>
    </submittedName>
</protein>
<dbReference type="Pfam" id="PF08386">
    <property type="entry name" value="Abhydrolase_4"/>
    <property type="match status" value="1"/>
</dbReference>
<name>A0ABQ8K6L5_9APHY</name>
<dbReference type="InterPro" id="IPR029058">
    <property type="entry name" value="AB_hydrolase_fold"/>
</dbReference>
<dbReference type="InterPro" id="IPR013595">
    <property type="entry name" value="Pept_S33_TAP-like_C"/>
</dbReference>
<comment type="similarity">
    <text evidence="1">Belongs to the peptidase S33 family.</text>
</comment>
<dbReference type="InterPro" id="IPR000073">
    <property type="entry name" value="AB_hydrolase_1"/>
</dbReference>
<evidence type="ECO:0000313" key="6">
    <source>
        <dbReference type="Proteomes" id="UP000814176"/>
    </source>
</evidence>
<dbReference type="InterPro" id="IPR051601">
    <property type="entry name" value="Serine_prot/Carboxylest_S33"/>
</dbReference>
<dbReference type="Gene3D" id="3.40.50.1820">
    <property type="entry name" value="alpha/beta hydrolase"/>
    <property type="match status" value="1"/>
</dbReference>
<evidence type="ECO:0000259" key="3">
    <source>
        <dbReference type="Pfam" id="PF00561"/>
    </source>
</evidence>
<gene>
    <name evidence="5" type="ORF">C8Q71DRAFT_714526</name>
</gene>
<dbReference type="Pfam" id="PF00561">
    <property type="entry name" value="Abhydrolase_1"/>
    <property type="match status" value="1"/>
</dbReference>
<dbReference type="RefSeq" id="XP_047775192.1">
    <property type="nucleotide sequence ID" value="XM_047920973.1"/>
</dbReference>
<dbReference type="GeneID" id="72001705"/>
<feature type="domain" description="AB hydrolase-1" evidence="3">
    <location>
        <begin position="53"/>
        <end position="219"/>
    </location>
</feature>
<keyword evidence="2" id="KW-0378">Hydrolase</keyword>
<proteinExistence type="inferred from homology"/>
<sequence>PSEDIGWTSCFDGFRCALLTVPMDYQSDSPDAATATIALQMLPAKDSLDVQGTILINPGGPGQSGTVGINRWGRHIAEIVGGNYNILGFDPRGTGASTPSAQCFESDFHHQLFGMGARRRLLSLDDDSVAEARGWEQLAGQQCMEVLDRNSTDAPGEISALRPGRFMSSASVATDMLTIIDKLGQDKLNYWGFSYGTVLGQYFATMYPKRVGRLVLDGVCDAQKYLEARWNGNLLDTDAVEASFYHFCFEGGPGKCPLYEASPTLIRNRVYAIRDTLRRSPIPVQHAHGPALLTEAALDMLTFGALYIPIRYFATLAEILVAAEKRDQKTLANFAAFFSPTMSCDCDPIPGQLPSNEAFSAIACSDGDPVSYDPESHARYFRNMSSDSPRFAPVWGNYYLRCTEWKIRPKWRYTGPFGSPNTSSPLLFVSPKYDTVCPLAQARAAHARFPGSALLVQDSYGHTVPSAPSVCTARHIRAYFQNGTLPEEGTECGADEVPFVGETVPGDLSVDDRQLLDTLKAFARVIP</sequence>
<feature type="domain" description="Peptidase S33 tripeptidyl aminopeptidase-like C-terminal" evidence="4">
    <location>
        <begin position="389"/>
        <end position="492"/>
    </location>
</feature>
<reference evidence="5 6" key="1">
    <citation type="journal article" date="2021" name="Environ. Microbiol.">
        <title>Gene family expansions and transcriptome signatures uncover fungal adaptations to wood decay.</title>
        <authorList>
            <person name="Hage H."/>
            <person name="Miyauchi S."/>
            <person name="Viragh M."/>
            <person name="Drula E."/>
            <person name="Min B."/>
            <person name="Chaduli D."/>
            <person name="Navarro D."/>
            <person name="Favel A."/>
            <person name="Norest M."/>
            <person name="Lesage-Meessen L."/>
            <person name="Balint B."/>
            <person name="Merenyi Z."/>
            <person name="de Eugenio L."/>
            <person name="Morin E."/>
            <person name="Martinez A.T."/>
            <person name="Baldrian P."/>
            <person name="Stursova M."/>
            <person name="Martinez M.J."/>
            <person name="Novotny C."/>
            <person name="Magnuson J.K."/>
            <person name="Spatafora J.W."/>
            <person name="Maurice S."/>
            <person name="Pangilinan J."/>
            <person name="Andreopoulos W."/>
            <person name="LaButti K."/>
            <person name="Hundley H."/>
            <person name="Na H."/>
            <person name="Kuo A."/>
            <person name="Barry K."/>
            <person name="Lipzen A."/>
            <person name="Henrissat B."/>
            <person name="Riley R."/>
            <person name="Ahrendt S."/>
            <person name="Nagy L.G."/>
            <person name="Grigoriev I.V."/>
            <person name="Martin F."/>
            <person name="Rosso M.N."/>
        </authorList>
    </citation>
    <scope>NUCLEOTIDE SEQUENCE [LARGE SCALE GENOMIC DNA]</scope>
    <source>
        <strain evidence="5 6">CIRM-BRFM 1785</strain>
    </source>
</reference>
<organism evidence="5 6">
    <name type="scientific">Rhodofomes roseus</name>
    <dbReference type="NCBI Taxonomy" id="34475"/>
    <lineage>
        <taxon>Eukaryota</taxon>
        <taxon>Fungi</taxon>
        <taxon>Dikarya</taxon>
        <taxon>Basidiomycota</taxon>
        <taxon>Agaricomycotina</taxon>
        <taxon>Agaricomycetes</taxon>
        <taxon>Polyporales</taxon>
        <taxon>Rhodofomes</taxon>
    </lineage>
</organism>
<evidence type="ECO:0000256" key="1">
    <source>
        <dbReference type="ARBA" id="ARBA00010088"/>
    </source>
</evidence>
<dbReference type="SUPFAM" id="SSF53474">
    <property type="entry name" value="alpha/beta-Hydrolases"/>
    <property type="match status" value="1"/>
</dbReference>
<dbReference type="EMBL" id="JADCUA010000022">
    <property type="protein sequence ID" value="KAH9832173.1"/>
    <property type="molecule type" value="Genomic_DNA"/>
</dbReference>
<evidence type="ECO:0000313" key="5">
    <source>
        <dbReference type="EMBL" id="KAH9832173.1"/>
    </source>
</evidence>
<evidence type="ECO:0000259" key="4">
    <source>
        <dbReference type="Pfam" id="PF08386"/>
    </source>
</evidence>